<gene>
    <name evidence="13" type="ORF">LX59_01419</name>
</gene>
<feature type="binding site" evidence="10">
    <location>
        <position position="123"/>
    </location>
    <ligand>
        <name>glycerol</name>
        <dbReference type="ChEBI" id="CHEBI:17754"/>
    </ligand>
</feature>
<feature type="binding site" evidence="11">
    <location>
        <position position="127"/>
    </location>
    <ligand>
        <name>NAD(+)</name>
        <dbReference type="ChEBI" id="CHEBI:57540"/>
    </ligand>
</feature>
<dbReference type="InterPro" id="IPR016205">
    <property type="entry name" value="Glycerol_DH"/>
</dbReference>
<evidence type="ECO:0000313" key="14">
    <source>
        <dbReference type="Proteomes" id="UP000319627"/>
    </source>
</evidence>
<dbReference type="EC" id="1.1.1.6" evidence="6"/>
<dbReference type="PANTHER" id="PTHR43616:SF5">
    <property type="entry name" value="GLYCEROL DEHYDROGENASE 1"/>
    <property type="match status" value="1"/>
</dbReference>
<comment type="similarity">
    <text evidence="1">Belongs to the iron-containing alcohol dehydrogenase family.</text>
</comment>
<evidence type="ECO:0000256" key="5">
    <source>
        <dbReference type="ARBA" id="ARBA00037918"/>
    </source>
</evidence>
<reference evidence="13 14" key="1">
    <citation type="submission" date="2019-07" db="EMBL/GenBank/DDBJ databases">
        <title>Genomic Encyclopedia of Type Strains, Phase I: the one thousand microbial genomes (KMG-I) project.</title>
        <authorList>
            <person name="Kyrpides N."/>
        </authorList>
    </citation>
    <scope>NUCLEOTIDE SEQUENCE [LARGE SCALE GENOMIC DNA]</scope>
    <source>
        <strain evidence="13 14">DSM 375</strain>
    </source>
</reference>
<comment type="cofactor">
    <cofactor evidence="9">
        <name>Zn(2+)</name>
        <dbReference type="ChEBI" id="CHEBI:29105"/>
    </cofactor>
    <text evidence="9">Binds 1 zinc ion per subunit.</text>
</comment>
<sequence>MSVQTKSVTSPPKFFIGKNFLGQLGTYVSDLGSHAYVICDPFILERALCEAAPSFEGKGQAIFERFNLECTQQEIDRHCGLVTAAAANVIVGIGGGKTLDTAKAVAYERNLPVVIFPTIASTDAPCTALAVLYTPTGEFDRYLFLPRNPDLVLADSRILAEAPLRLFLAGIGDALATYFEARACYRANGENLTRLKMKPSRTGLGLSRLCLDILLENAVSACVAVREKRVTPAVEHTIESTIYLSGVGVEGAGIAAAHAIHNGMTQVPSLHGAQHGEKVTFGVIAQLVLENAPQAELNLVLDFIKAVGLPLTLEDLGLDQFVESQWRQVAELACSEQDSMGNMPFTVTPGDVYDAIVTANALAHAHKALAQVRSVFDPSLIA</sequence>
<dbReference type="GO" id="GO:0008888">
    <property type="term" value="F:glycerol dehydrogenase (NAD+) activity"/>
    <property type="evidence" value="ECO:0007669"/>
    <property type="project" value="UniProtKB-EC"/>
</dbReference>
<accession>A0A562IY28</accession>
<feature type="binding site" evidence="11">
    <location>
        <position position="133"/>
    </location>
    <ligand>
        <name>NAD(+)</name>
        <dbReference type="ChEBI" id="CHEBI:57540"/>
    </ligand>
</feature>
<keyword evidence="4 11" id="KW-0520">NAD</keyword>
<dbReference type="Proteomes" id="UP000319627">
    <property type="component" value="Unassembled WGS sequence"/>
</dbReference>
<protein>
    <recommendedName>
        <fullName evidence="7">Glycerol dehydrogenase</fullName>
        <ecNumber evidence="6">1.1.1.6</ecNumber>
    </recommendedName>
</protein>
<evidence type="ECO:0000256" key="10">
    <source>
        <dbReference type="PIRSR" id="PIRSR000112-2"/>
    </source>
</evidence>
<dbReference type="Gene3D" id="3.40.50.1970">
    <property type="match status" value="1"/>
</dbReference>
<dbReference type="AlphaFoldDB" id="A0A562IY28"/>
<dbReference type="CDD" id="cd08170">
    <property type="entry name" value="GlyDH"/>
    <property type="match status" value="1"/>
</dbReference>
<dbReference type="EMBL" id="VLKG01000004">
    <property type="protein sequence ID" value="TWH75909.1"/>
    <property type="molecule type" value="Genomic_DNA"/>
</dbReference>
<evidence type="ECO:0000256" key="11">
    <source>
        <dbReference type="PIRSR" id="PIRSR000112-3"/>
    </source>
</evidence>
<feature type="domain" description="Alcohol dehydrogenase iron-type/glycerol dehydrogenase GldA" evidence="12">
    <location>
        <begin position="11"/>
        <end position="155"/>
    </location>
</feature>
<feature type="binding site" evidence="11">
    <location>
        <begin position="118"/>
        <end position="121"/>
    </location>
    <ligand>
        <name>NAD(+)</name>
        <dbReference type="ChEBI" id="CHEBI:57540"/>
    </ligand>
</feature>
<feature type="binding site" evidence="11">
    <location>
        <position position="129"/>
    </location>
    <ligand>
        <name>NAD(+)</name>
        <dbReference type="ChEBI" id="CHEBI:57540"/>
    </ligand>
</feature>
<evidence type="ECO:0000313" key="13">
    <source>
        <dbReference type="EMBL" id="TWH75909.1"/>
    </source>
</evidence>
<evidence type="ECO:0000256" key="1">
    <source>
        <dbReference type="ARBA" id="ARBA00007358"/>
    </source>
</evidence>
<dbReference type="PIRSF" id="PIRSF000112">
    <property type="entry name" value="Glycerol_dehydrogenase"/>
    <property type="match status" value="1"/>
</dbReference>
<keyword evidence="3" id="KW-0560">Oxidoreductase</keyword>
<comment type="pathway">
    <text evidence="5">Polyol metabolism; glycerol fermentation; glycerone phosphate from glycerol (oxidative route): step 1/2.</text>
</comment>
<dbReference type="SUPFAM" id="SSF56796">
    <property type="entry name" value="Dehydroquinate synthase-like"/>
    <property type="match status" value="1"/>
</dbReference>
<dbReference type="PROSITE" id="PS00913">
    <property type="entry name" value="ADH_IRON_1"/>
    <property type="match status" value="1"/>
</dbReference>
<dbReference type="Pfam" id="PF00465">
    <property type="entry name" value="Fe-ADH"/>
    <property type="match status" value="1"/>
</dbReference>
<dbReference type="Gene3D" id="1.20.1090.10">
    <property type="entry name" value="Dehydroquinate synthase-like - alpha domain"/>
    <property type="match status" value="1"/>
</dbReference>
<evidence type="ECO:0000256" key="8">
    <source>
        <dbReference type="ARBA" id="ARBA00049006"/>
    </source>
</evidence>
<organism evidence="13 14">
    <name type="scientific">Azomonas agilis</name>
    <dbReference type="NCBI Taxonomy" id="116849"/>
    <lineage>
        <taxon>Bacteria</taxon>
        <taxon>Pseudomonadati</taxon>
        <taxon>Pseudomonadota</taxon>
        <taxon>Gammaproteobacteria</taxon>
        <taxon>Pseudomonadales</taxon>
        <taxon>Pseudomonadaceae</taxon>
        <taxon>Azomonas</taxon>
    </lineage>
</organism>
<evidence type="ECO:0000256" key="2">
    <source>
        <dbReference type="ARBA" id="ARBA00022723"/>
    </source>
</evidence>
<feature type="binding site" evidence="11">
    <location>
        <begin position="96"/>
        <end position="100"/>
    </location>
    <ligand>
        <name>NAD(+)</name>
        <dbReference type="ChEBI" id="CHEBI:57540"/>
    </ligand>
</feature>
<dbReference type="NCBIfam" id="NF006941">
    <property type="entry name" value="PRK09423.1"/>
    <property type="match status" value="1"/>
</dbReference>
<feature type="binding site" evidence="9">
    <location>
        <position position="275"/>
    </location>
    <ligand>
        <name>glycerol</name>
        <dbReference type="ChEBI" id="CHEBI:17754"/>
    </ligand>
</feature>
<feature type="binding site" evidence="9">
    <location>
        <position position="258"/>
    </location>
    <ligand>
        <name>glycerol</name>
        <dbReference type="ChEBI" id="CHEBI:17754"/>
    </ligand>
</feature>
<evidence type="ECO:0000256" key="9">
    <source>
        <dbReference type="PIRSR" id="PIRSR000112-1"/>
    </source>
</evidence>
<feature type="binding site" evidence="9">
    <location>
        <position position="173"/>
    </location>
    <ligand>
        <name>glycerol</name>
        <dbReference type="ChEBI" id="CHEBI:17754"/>
    </ligand>
</feature>
<evidence type="ECO:0000259" key="12">
    <source>
        <dbReference type="Pfam" id="PF00465"/>
    </source>
</evidence>
<evidence type="ECO:0000256" key="6">
    <source>
        <dbReference type="ARBA" id="ARBA00039147"/>
    </source>
</evidence>
<evidence type="ECO:0000256" key="3">
    <source>
        <dbReference type="ARBA" id="ARBA00023002"/>
    </source>
</evidence>
<keyword evidence="9" id="KW-0862">Zinc</keyword>
<name>A0A562IY28_9GAMM</name>
<proteinExistence type="inferred from homology"/>
<dbReference type="InterPro" id="IPR001670">
    <property type="entry name" value="ADH_Fe/GldA"/>
</dbReference>
<dbReference type="RefSeq" id="WP_144571138.1">
    <property type="nucleotide sequence ID" value="NZ_VLKG01000004.1"/>
</dbReference>
<comment type="catalytic activity">
    <reaction evidence="8">
        <text>glycerol + NAD(+) = dihydroxyacetone + NADH + H(+)</text>
        <dbReference type="Rhea" id="RHEA:13769"/>
        <dbReference type="ChEBI" id="CHEBI:15378"/>
        <dbReference type="ChEBI" id="CHEBI:16016"/>
        <dbReference type="ChEBI" id="CHEBI:17754"/>
        <dbReference type="ChEBI" id="CHEBI:57540"/>
        <dbReference type="ChEBI" id="CHEBI:57945"/>
        <dbReference type="EC" id="1.1.1.6"/>
    </reaction>
</comment>
<evidence type="ECO:0000256" key="7">
    <source>
        <dbReference type="ARBA" id="ARBA00040132"/>
    </source>
</evidence>
<dbReference type="OrthoDB" id="5198708at2"/>
<comment type="caution">
    <text evidence="13">The sequence shown here is derived from an EMBL/GenBank/DDBJ whole genome shotgun (WGS) entry which is preliminary data.</text>
</comment>
<keyword evidence="2 9" id="KW-0479">Metal-binding</keyword>
<keyword evidence="14" id="KW-1185">Reference proteome</keyword>
<feature type="binding site" evidence="11">
    <location>
        <position position="40"/>
    </location>
    <ligand>
        <name>NAD(+)</name>
        <dbReference type="ChEBI" id="CHEBI:57540"/>
    </ligand>
</feature>
<dbReference type="PANTHER" id="PTHR43616">
    <property type="entry name" value="GLYCEROL DEHYDROGENASE"/>
    <property type="match status" value="1"/>
</dbReference>
<dbReference type="GO" id="GO:0046872">
    <property type="term" value="F:metal ion binding"/>
    <property type="evidence" value="ECO:0007669"/>
    <property type="project" value="UniProtKB-KW"/>
</dbReference>
<dbReference type="InterPro" id="IPR018211">
    <property type="entry name" value="ADH_Fe_CS"/>
</dbReference>
<evidence type="ECO:0000256" key="4">
    <source>
        <dbReference type="ARBA" id="ARBA00023027"/>
    </source>
</evidence>